<name>A0A8B7ZJK1_ACAPL</name>
<dbReference type="Pfam" id="PF19687">
    <property type="entry name" value="MARF1_LOTUS"/>
    <property type="match status" value="1"/>
</dbReference>
<evidence type="ECO:0000313" key="13">
    <source>
        <dbReference type="Proteomes" id="UP000694845"/>
    </source>
</evidence>
<evidence type="ECO:0000259" key="11">
    <source>
        <dbReference type="PROSITE" id="PS50102"/>
    </source>
</evidence>
<dbReference type="GO" id="GO:0010468">
    <property type="term" value="P:regulation of gene expression"/>
    <property type="evidence" value="ECO:0007669"/>
    <property type="project" value="InterPro"/>
</dbReference>
<feature type="compositionally biased region" description="Basic residues" evidence="10">
    <location>
        <begin position="118"/>
        <end position="129"/>
    </location>
</feature>
<dbReference type="PROSITE" id="PS50102">
    <property type="entry name" value="RRM"/>
    <property type="match status" value="1"/>
</dbReference>
<feature type="compositionally biased region" description="Polar residues" evidence="10">
    <location>
        <begin position="807"/>
        <end position="826"/>
    </location>
</feature>
<dbReference type="Pfam" id="PF12872">
    <property type="entry name" value="OST-HTH"/>
    <property type="match status" value="5"/>
</dbReference>
<dbReference type="GO" id="GO:0003723">
    <property type="term" value="F:RNA binding"/>
    <property type="evidence" value="ECO:0007669"/>
    <property type="project" value="UniProtKB-UniRule"/>
</dbReference>
<reference evidence="14" key="1">
    <citation type="submission" date="2025-08" db="UniProtKB">
        <authorList>
            <consortium name="RefSeq"/>
        </authorList>
    </citation>
    <scope>IDENTIFICATION</scope>
</reference>
<dbReference type="GeneID" id="110986132"/>
<feature type="compositionally biased region" description="Polar residues" evidence="10">
    <location>
        <begin position="146"/>
        <end position="159"/>
    </location>
</feature>
<feature type="compositionally biased region" description="Basic and acidic residues" evidence="10">
    <location>
        <begin position="15"/>
        <end position="26"/>
    </location>
</feature>
<dbReference type="CDD" id="cd10910">
    <property type="entry name" value="PIN_limkain_b1_N_like"/>
    <property type="match status" value="1"/>
</dbReference>
<dbReference type="InterPro" id="IPR045602">
    <property type="entry name" value="MARF1_LOTUS"/>
</dbReference>
<feature type="domain" description="HTH OST-type" evidence="12">
    <location>
        <begin position="1313"/>
        <end position="1387"/>
    </location>
</feature>
<evidence type="ECO:0000259" key="12">
    <source>
        <dbReference type="PROSITE" id="PS51644"/>
    </source>
</evidence>
<feature type="domain" description="RRM" evidence="11">
    <location>
        <begin position="661"/>
        <end position="734"/>
    </location>
</feature>
<feature type="compositionally biased region" description="Basic and acidic residues" evidence="10">
    <location>
        <begin position="77"/>
        <end position="96"/>
    </location>
</feature>
<evidence type="ECO:0000256" key="10">
    <source>
        <dbReference type="SAM" id="MobiDB-lite"/>
    </source>
</evidence>
<dbReference type="KEGG" id="aplc:110986132"/>
<keyword evidence="4 9" id="KW-0694">RNA-binding</keyword>
<dbReference type="PANTHER" id="PTHR14379:SF3">
    <property type="entry name" value="MEIOSIS REGULATOR AND MRNA STABILITY FACTOR 1"/>
    <property type="match status" value="1"/>
</dbReference>
<dbReference type="Gene3D" id="3.30.420.610">
    <property type="entry name" value="LOTUS domain-like"/>
    <property type="match status" value="5"/>
</dbReference>
<feature type="compositionally biased region" description="Basic residues" evidence="10">
    <location>
        <begin position="27"/>
        <end position="36"/>
    </location>
</feature>
<evidence type="ECO:0000256" key="7">
    <source>
        <dbReference type="ARBA" id="ARBA00023254"/>
    </source>
</evidence>
<feature type="domain" description="HTH OST-type" evidence="12">
    <location>
        <begin position="1389"/>
        <end position="1463"/>
    </location>
</feature>
<dbReference type="Proteomes" id="UP000694845">
    <property type="component" value="Unplaced"/>
</dbReference>
<dbReference type="GO" id="GO:0004540">
    <property type="term" value="F:RNA nuclease activity"/>
    <property type="evidence" value="ECO:0007669"/>
    <property type="project" value="InterPro"/>
</dbReference>
<feature type="compositionally biased region" description="Basic residues" evidence="10">
    <location>
        <begin position="1894"/>
        <end position="1904"/>
    </location>
</feature>
<dbReference type="Gene3D" id="3.40.50.1010">
    <property type="entry name" value="5'-nuclease"/>
    <property type="match status" value="1"/>
</dbReference>
<feature type="region of interest" description="Disordered" evidence="10">
    <location>
        <begin position="1798"/>
        <end position="1918"/>
    </location>
</feature>
<keyword evidence="5" id="KW-0221">Differentiation</keyword>
<comment type="subcellular location">
    <subcellularLocation>
        <location evidence="1">Peroxisome</location>
    </subcellularLocation>
</comment>
<organism evidence="13 14">
    <name type="scientific">Acanthaster planci</name>
    <name type="common">Crown-of-thorns starfish</name>
    <dbReference type="NCBI Taxonomy" id="133434"/>
    <lineage>
        <taxon>Eukaryota</taxon>
        <taxon>Metazoa</taxon>
        <taxon>Echinodermata</taxon>
        <taxon>Eleutherozoa</taxon>
        <taxon>Asterozoa</taxon>
        <taxon>Asteroidea</taxon>
        <taxon>Valvatacea</taxon>
        <taxon>Valvatida</taxon>
        <taxon>Acanthasteridae</taxon>
        <taxon>Acanthaster</taxon>
    </lineage>
</organism>
<dbReference type="PANTHER" id="PTHR14379">
    <property type="entry name" value="LIMKAIN B LKAP"/>
    <property type="match status" value="1"/>
</dbReference>
<gene>
    <name evidence="14" type="primary">LOC110986132</name>
</gene>
<dbReference type="PROSITE" id="PS51644">
    <property type="entry name" value="HTH_OST"/>
    <property type="match status" value="4"/>
</dbReference>
<dbReference type="InterPro" id="IPR000504">
    <property type="entry name" value="RRM_dom"/>
</dbReference>
<sequence>MEDTKQEDPEFWYTSRKDGQVSEKTTKSRVRSKSHSPSRLQGNSTCNLNPTSQIDCPLNSSSCLVSLSTTVRVSNGDQKEEGLEFERRETPEEDCRNASSRQKQGDTVSHATTEKKTSSAKRKKKRSKARARDRATMQFIKKVQHDSNPVSEQNTSGQHSSCSDGDVDDVSGRDGIQSLPLNTSNLDSEKATPVMACNVHPESGLRNVAPCWSSNPGVHGLCPTMTHNAYVLHWLQQQTGPVKNQHVEGTPRSLGSPCHQTFQAACNACSGLPLHSSPVRQPLHAHSGCACTPSKQDVTNELIAMIQQEASQTPCSFQLPAPMVPCQGQSHIPISPDAQSFLAMLQRRPELLASPCSVCSVQLSPGSVAHPCTNQTKPCTPHGGQACNTPQGSTCPSFLSPPRIQHSSPYVHCHSPNLCSLEHAAALLHQSQLCDSPVRLNTSSLRASYGSPSRQVMMQNSSVNSSQQIFEDSMASSPCRNASADRAKFDDKGASDNPPPIGVFWDIENCAVPRGKSALAVVQSVRDRFFTNHREAEFMCVCDINKESTTVIQELNDAQVTVAHINATAKNAADDKLKQSLRRFADTHNPPATVVLISGDVNFARDLSDLRHRNNLRVILIHRDEASEALKACANEVVRYQDLVQDLPFRSPNKQTAIESCTLIIHNLPCRKDTTQLRNRLRQLSDNCGGKVIHMSYKNAVIQFPNAEKASRAKIRLDGENVFGNKISVAYPKNKLQSRNANSPARYSSKASPQLAQDLNDDMTASDSRGDDDADCSDPKDDAIEGQDGPQEEGSSRSDTEHGACSESLNKDGNFSRSSQPHSSSADSRKPQATDEPAARNASASRIAAAFRPIQHDAACRTESGDRPGSSADSKPVVEIWPQKDLQDADAKGAANKRGFLPVPASTVSLMNWSSTVGMNQQSIRPQITGQPSYNADAAPGLLPFKPAPSVQRIPTPPHPPQGQPVWNPRDYEPVGQSPTLRGIYRPPSPMLANPMGDWQYMSVQDSDNGVRKGAELLVTNLDNKMSRQDLKKCLLAKLNDHCKVLHLIFGSPVPGRYQVVVRVPSVPDAIRAMANINRCQIGSRLVHVSLLMPSDTNADKLRLMIIPMLQEIPGMCLPLCDLKPSFEHRYRQTLYVSDLYQIPDTVTIRETPMGKVVALTTQSRSSTPNSGIHSPAGNQSPASFLPLKEPVPEPCEAFCSVHDCQDSLQYRNLTQDPFVVVSVRTFAAQVHTLLLMHNGKIPLVSFMVCYAAEFAKLTEDYEDGVPLEHSLTCIQGVRVGVSRDGYKTVCWEQSKPEAENGSRSTTPLLPPQLFQFSKEVVELLKHTPRCRLAFSKFIPSYHHHFGRQCRVADYGFLKLIELFDAISHVLQVLGITENKLLTLTHRTQVKRFSQDLLKVLKSQASKQITFQEFPSAYLRCFNKPWKVTDYGVCDLQDLLTEVPETMAMINWNGDDTVVFIPKREQNKEELIRMRKFSREVVDLLACQPRHRILFSKFIPTYHHHFSRQCRVGDYGFNKLLELFEAMEDVIQVEEQGDERVVILTANEQLAVVAHRTSEILQRNRLHLINLGVFHDVYTRCYMYPICLKDFHAKNVQELLARFPHVVEVVSDGSIERLHLVEKVHLSQLAQQMLVVLLETEQGYLAITDVQTAYRSVWHQDLIPIEYGHSRLVTLMKMLPYVLKVQNEWLDDCSVELTPAHQFARRARYVLIMDNRLSMTLQELVTKYHRLYGMELQPANFGHSTLTSLIETVPRVLSLVNKGAKRAVTLNPSCLVPGLQMDMGKTNSLRRLSDQRLSYVKGEHPRPSSTPVESTRPSSSPRLVPSASAQSLSSPLEAPPISSDASVSPAVVERSSSSAVSLSDRREEYATPPEKSSSDLEGRTLSTPCDISKASRRPGTRSRGRCQLAANFSVKGSE</sequence>
<feature type="domain" description="HTH OST-type" evidence="12">
    <location>
        <begin position="1473"/>
        <end position="1547"/>
    </location>
</feature>
<proteinExistence type="predicted"/>
<dbReference type="Pfam" id="PF01936">
    <property type="entry name" value="NYN"/>
    <property type="match status" value="1"/>
</dbReference>
<dbReference type="Pfam" id="PF11608">
    <property type="entry name" value="RRM_MARF1"/>
    <property type="match status" value="1"/>
</dbReference>
<evidence type="ECO:0000256" key="2">
    <source>
        <dbReference type="ARBA" id="ARBA00022152"/>
    </source>
</evidence>
<evidence type="ECO:0000256" key="8">
    <source>
        <dbReference type="ARBA" id="ARBA00030116"/>
    </source>
</evidence>
<dbReference type="InterPro" id="IPR035979">
    <property type="entry name" value="RBD_domain_sf"/>
</dbReference>
<evidence type="ECO:0000256" key="6">
    <source>
        <dbReference type="ARBA" id="ARBA00023140"/>
    </source>
</evidence>
<dbReference type="GO" id="GO:0048477">
    <property type="term" value="P:oogenesis"/>
    <property type="evidence" value="ECO:0007669"/>
    <property type="project" value="UniProtKB-KW"/>
</dbReference>
<keyword evidence="3" id="KW-0677">Repeat</keyword>
<dbReference type="OrthoDB" id="549353at2759"/>
<feature type="compositionally biased region" description="Basic and acidic residues" evidence="10">
    <location>
        <begin position="794"/>
        <end position="804"/>
    </location>
</feature>
<dbReference type="GO" id="GO:0005777">
    <property type="term" value="C:peroxisome"/>
    <property type="evidence" value="ECO:0007669"/>
    <property type="project" value="UniProtKB-SubCell"/>
</dbReference>
<dbReference type="OMA" id="CANEHYD"/>
<feature type="compositionally biased region" description="Polar residues" evidence="10">
    <location>
        <begin position="37"/>
        <end position="52"/>
    </location>
</feature>
<feature type="compositionally biased region" description="Polar residues" evidence="10">
    <location>
        <begin position="1807"/>
        <end position="1821"/>
    </location>
</feature>
<evidence type="ECO:0000256" key="4">
    <source>
        <dbReference type="ARBA" id="ARBA00022884"/>
    </source>
</evidence>
<protein>
    <recommendedName>
        <fullName evidence="2">Meiosis regulator and mRNA stability factor 1</fullName>
    </recommendedName>
    <alternativeName>
        <fullName evidence="8">Limkain-b1</fullName>
    </alternativeName>
</protein>
<feature type="domain" description="HTH OST-type" evidence="12">
    <location>
        <begin position="1699"/>
        <end position="1773"/>
    </location>
</feature>
<feature type="compositionally biased region" description="Polar residues" evidence="10">
    <location>
        <begin position="735"/>
        <end position="757"/>
    </location>
</feature>
<keyword evidence="7" id="KW-0469">Meiosis</keyword>
<feature type="region of interest" description="Disordered" evidence="10">
    <location>
        <begin position="1"/>
        <end position="52"/>
    </location>
</feature>
<dbReference type="InterPro" id="IPR041966">
    <property type="entry name" value="LOTUS-like"/>
</dbReference>
<dbReference type="InterPro" id="IPR012677">
    <property type="entry name" value="Nucleotide-bd_a/b_plait_sf"/>
</dbReference>
<evidence type="ECO:0000313" key="14">
    <source>
        <dbReference type="RefSeq" id="XP_022103471.1"/>
    </source>
</evidence>
<dbReference type="InterPro" id="IPR024768">
    <property type="entry name" value="Marf1"/>
</dbReference>
<keyword evidence="6" id="KW-0576">Peroxisome</keyword>
<feature type="compositionally biased region" description="Polar residues" evidence="10">
    <location>
        <begin position="97"/>
        <end position="110"/>
    </location>
</feature>
<dbReference type="Gene3D" id="3.30.70.330">
    <property type="match status" value="2"/>
</dbReference>
<feature type="compositionally biased region" description="Low complexity" evidence="10">
    <location>
        <begin position="1823"/>
        <end position="1862"/>
    </location>
</feature>
<dbReference type="SUPFAM" id="SSF54928">
    <property type="entry name" value="RNA-binding domain, RBD"/>
    <property type="match status" value="1"/>
</dbReference>
<evidence type="ECO:0000256" key="1">
    <source>
        <dbReference type="ARBA" id="ARBA00004275"/>
    </source>
</evidence>
<evidence type="ECO:0000256" key="5">
    <source>
        <dbReference type="ARBA" id="ARBA00022943"/>
    </source>
</evidence>
<dbReference type="InterPro" id="IPR021139">
    <property type="entry name" value="NYN"/>
</dbReference>
<dbReference type="GO" id="GO:0051321">
    <property type="term" value="P:meiotic cell cycle"/>
    <property type="evidence" value="ECO:0007669"/>
    <property type="project" value="UniProtKB-KW"/>
</dbReference>
<keyword evidence="13" id="KW-1185">Reference proteome</keyword>
<dbReference type="GO" id="GO:1905762">
    <property type="term" value="F:CCR4-NOT complex binding"/>
    <property type="evidence" value="ECO:0007669"/>
    <property type="project" value="TreeGrafter"/>
</dbReference>
<feature type="region of interest" description="Disordered" evidence="10">
    <location>
        <begin position="734"/>
        <end position="844"/>
    </location>
</feature>
<evidence type="ECO:0000256" key="3">
    <source>
        <dbReference type="ARBA" id="ARBA00022737"/>
    </source>
</evidence>
<keyword evidence="5" id="KW-0896">Oogenesis</keyword>
<dbReference type="InterPro" id="IPR025605">
    <property type="entry name" value="OST-HTH/LOTUS_dom"/>
</dbReference>
<evidence type="ECO:0000256" key="9">
    <source>
        <dbReference type="PROSITE-ProRule" id="PRU00176"/>
    </source>
</evidence>
<dbReference type="RefSeq" id="XP_022103471.1">
    <property type="nucleotide sequence ID" value="XM_022247779.1"/>
</dbReference>
<feature type="region of interest" description="Disordered" evidence="10">
    <location>
        <begin position="72"/>
        <end position="187"/>
    </location>
</feature>
<accession>A0A8B7ZJK1</accession>
<dbReference type="InterPro" id="IPR034189">
    <property type="entry name" value="MARF1_RRM1"/>
</dbReference>